<name>A0A2S7XW85_9GAMM</name>
<organism evidence="2 3">
    <name type="scientific">Chromatium okenii</name>
    <dbReference type="NCBI Taxonomy" id="61644"/>
    <lineage>
        <taxon>Bacteria</taxon>
        <taxon>Pseudomonadati</taxon>
        <taxon>Pseudomonadota</taxon>
        <taxon>Gammaproteobacteria</taxon>
        <taxon>Chromatiales</taxon>
        <taxon>Chromatiaceae</taxon>
        <taxon>Chromatium</taxon>
    </lineage>
</organism>
<gene>
    <name evidence="2" type="ORF">CXB77_00110</name>
</gene>
<keyword evidence="3" id="KW-1185">Reference proteome</keyword>
<evidence type="ECO:0000313" key="2">
    <source>
        <dbReference type="EMBL" id="PQJ97692.1"/>
    </source>
</evidence>
<dbReference type="EMBL" id="PPGH01000002">
    <property type="protein sequence ID" value="PQJ97692.1"/>
    <property type="molecule type" value="Genomic_DNA"/>
</dbReference>
<accession>A0A2S7XW85</accession>
<feature type="signal peptide" evidence="1">
    <location>
        <begin position="1"/>
        <end position="20"/>
    </location>
</feature>
<keyword evidence="1" id="KW-0732">Signal</keyword>
<proteinExistence type="predicted"/>
<evidence type="ECO:0000256" key="1">
    <source>
        <dbReference type="SAM" id="SignalP"/>
    </source>
</evidence>
<sequence>MSASLNVAKSALLAAPNNCAAAGLVSPNSHNGGIKTIMASCELLNICRKLSSASGSTRVTCVIGERVVDLCMSSH</sequence>
<protein>
    <submittedName>
        <fullName evidence="2">Uncharacterized protein</fullName>
    </submittedName>
</protein>
<comment type="caution">
    <text evidence="2">The sequence shown here is derived from an EMBL/GenBank/DDBJ whole genome shotgun (WGS) entry which is preliminary data.</text>
</comment>
<feature type="chain" id="PRO_5015481037" evidence="1">
    <location>
        <begin position="21"/>
        <end position="75"/>
    </location>
</feature>
<dbReference type="Proteomes" id="UP000239936">
    <property type="component" value="Unassembled WGS sequence"/>
</dbReference>
<dbReference type="AlphaFoldDB" id="A0A2S7XW85"/>
<reference evidence="2 3" key="1">
    <citation type="submission" date="2018-01" db="EMBL/GenBank/DDBJ databases">
        <title>The complete genome sequence of Chromatium okenii LaCa, a purple sulfur bacterium with a turbulent life.</title>
        <authorList>
            <person name="Luedin S.M."/>
            <person name="Liechti N."/>
            <person name="Storelli N."/>
            <person name="Danza F."/>
            <person name="Wittwer M."/>
            <person name="Pothier J.F."/>
            <person name="Tonolla M.A."/>
        </authorList>
    </citation>
    <scope>NUCLEOTIDE SEQUENCE [LARGE SCALE GENOMIC DNA]</scope>
    <source>
        <strain evidence="2 3">LaCa</strain>
    </source>
</reference>
<evidence type="ECO:0000313" key="3">
    <source>
        <dbReference type="Proteomes" id="UP000239936"/>
    </source>
</evidence>